<dbReference type="InterPro" id="IPR033897">
    <property type="entry name" value="SRF-like_MADS-box"/>
</dbReference>
<gene>
    <name evidence="7" type="ORF">EUTSA_v10015661mg</name>
</gene>
<evidence type="ECO:0000313" key="7">
    <source>
        <dbReference type="EMBL" id="ESQ42876.1"/>
    </source>
</evidence>
<keyword evidence="5" id="KW-0539">Nucleus</keyword>
<dbReference type="eggNOG" id="KOG0014">
    <property type="taxonomic scope" value="Eukaryota"/>
</dbReference>
<sequence>MGRKMVKMARITNEKTRITTYRKRKLCLYKKAKEFSTLCGVKTCLIVYGPSRAGDEVVMEPELWPEKENEVREIISKYRETASSSCTKTYSVQECLEKSKITKVEKVKYCPWDKRVDKCSLSELYAVFVAVGNKIQEAANRTHHQTYSDSTPWSTDQLGLFGYNQQCFEQHQLFPMSTLEHNGFTLLPFLNQLTLNSGEVASFSTEQEMAAQAMFYASCSDGQYPPMVQRTAYLEPMQWGLGSGMFNNVKPFTDYPMRFGQVCDLESSGKSPM</sequence>
<dbReference type="OrthoDB" id="601557at2759"/>
<dbReference type="AlphaFoldDB" id="V4NAK5"/>
<dbReference type="GO" id="GO:0046983">
    <property type="term" value="F:protein dimerization activity"/>
    <property type="evidence" value="ECO:0007669"/>
    <property type="project" value="InterPro"/>
</dbReference>
<reference evidence="7 8" key="1">
    <citation type="journal article" date="2013" name="Front. Plant Sci.">
        <title>The Reference Genome of the Halophytic Plant Eutrema salsugineum.</title>
        <authorList>
            <person name="Yang R."/>
            <person name="Jarvis D.E."/>
            <person name="Chen H."/>
            <person name="Beilstein M.A."/>
            <person name="Grimwood J."/>
            <person name="Jenkins J."/>
            <person name="Shu S."/>
            <person name="Prochnik S."/>
            <person name="Xin M."/>
            <person name="Ma C."/>
            <person name="Schmutz J."/>
            <person name="Wing R.A."/>
            <person name="Mitchell-Olds T."/>
            <person name="Schumaker K.S."/>
            <person name="Wang X."/>
        </authorList>
    </citation>
    <scope>NUCLEOTIDE SEQUENCE [LARGE SCALE GENOMIC DNA]</scope>
</reference>
<evidence type="ECO:0000256" key="2">
    <source>
        <dbReference type="ARBA" id="ARBA00023015"/>
    </source>
</evidence>
<name>V4NAK5_EUTSA</name>
<evidence type="ECO:0000256" key="3">
    <source>
        <dbReference type="ARBA" id="ARBA00023125"/>
    </source>
</evidence>
<dbReference type="GO" id="GO:0000987">
    <property type="term" value="F:cis-regulatory region sequence-specific DNA binding"/>
    <property type="evidence" value="ECO:0007669"/>
    <property type="project" value="InterPro"/>
</dbReference>
<keyword evidence="8" id="KW-1185">Reference proteome</keyword>
<comment type="subcellular location">
    <subcellularLocation>
        <location evidence="1">Nucleus</location>
    </subcellularLocation>
</comment>
<dbReference type="Pfam" id="PF00319">
    <property type="entry name" value="SRF-TF"/>
    <property type="match status" value="1"/>
</dbReference>
<dbReference type="EMBL" id="KI517464">
    <property type="protein sequence ID" value="ESQ42876.1"/>
    <property type="molecule type" value="Genomic_DNA"/>
</dbReference>
<feature type="domain" description="MADS-box" evidence="6">
    <location>
        <begin position="1"/>
        <end position="51"/>
    </location>
</feature>
<dbReference type="SMART" id="SM00432">
    <property type="entry name" value="MADS"/>
    <property type="match status" value="1"/>
</dbReference>
<dbReference type="KEGG" id="eus:EUTSA_v10015661mg"/>
<dbReference type="CDD" id="cd00266">
    <property type="entry name" value="MADS_SRF_like"/>
    <property type="match status" value="1"/>
</dbReference>
<keyword evidence="2" id="KW-0805">Transcription regulation</keyword>
<dbReference type="PROSITE" id="PS50066">
    <property type="entry name" value="MADS_BOX_2"/>
    <property type="match status" value="1"/>
</dbReference>
<dbReference type="InterPro" id="IPR002100">
    <property type="entry name" value="TF_MADSbox"/>
</dbReference>
<dbReference type="InterPro" id="IPR050142">
    <property type="entry name" value="MADS-box/MEF2_TF"/>
</dbReference>
<evidence type="ECO:0000313" key="8">
    <source>
        <dbReference type="Proteomes" id="UP000030689"/>
    </source>
</evidence>
<evidence type="ECO:0000259" key="6">
    <source>
        <dbReference type="PROSITE" id="PS50066"/>
    </source>
</evidence>
<dbReference type="STRING" id="72664.V4NAK5"/>
<dbReference type="GO" id="GO:0000981">
    <property type="term" value="F:DNA-binding transcription factor activity, RNA polymerase II-specific"/>
    <property type="evidence" value="ECO:0007669"/>
    <property type="project" value="InterPro"/>
</dbReference>
<dbReference type="FunFam" id="3.40.1810.10:FF:000044">
    <property type="entry name" value="AGAMOUS-like 101"/>
    <property type="match status" value="1"/>
</dbReference>
<dbReference type="Proteomes" id="UP000030689">
    <property type="component" value="Unassembled WGS sequence"/>
</dbReference>
<dbReference type="PANTHER" id="PTHR48019">
    <property type="entry name" value="SERUM RESPONSE FACTOR HOMOLOG"/>
    <property type="match status" value="1"/>
</dbReference>
<dbReference type="Gene3D" id="3.40.1810.10">
    <property type="entry name" value="Transcription factor, MADS-box"/>
    <property type="match status" value="1"/>
</dbReference>
<keyword evidence="4" id="KW-0804">Transcription</keyword>
<accession>V4NAK5</accession>
<dbReference type="GO" id="GO:0005634">
    <property type="term" value="C:nucleus"/>
    <property type="evidence" value="ECO:0007669"/>
    <property type="project" value="UniProtKB-SubCell"/>
</dbReference>
<dbReference type="Gramene" id="ESQ42876">
    <property type="protein sequence ID" value="ESQ42876"/>
    <property type="gene ID" value="EUTSA_v10015661mg"/>
</dbReference>
<dbReference type="InterPro" id="IPR036879">
    <property type="entry name" value="TF_MADSbox_sf"/>
</dbReference>
<proteinExistence type="predicted"/>
<dbReference type="PRINTS" id="PR00404">
    <property type="entry name" value="MADSDOMAIN"/>
</dbReference>
<organism evidence="7 8">
    <name type="scientific">Eutrema salsugineum</name>
    <name type="common">Saltwater cress</name>
    <name type="synonym">Sisymbrium salsugineum</name>
    <dbReference type="NCBI Taxonomy" id="72664"/>
    <lineage>
        <taxon>Eukaryota</taxon>
        <taxon>Viridiplantae</taxon>
        <taxon>Streptophyta</taxon>
        <taxon>Embryophyta</taxon>
        <taxon>Tracheophyta</taxon>
        <taxon>Spermatophyta</taxon>
        <taxon>Magnoliopsida</taxon>
        <taxon>eudicotyledons</taxon>
        <taxon>Gunneridae</taxon>
        <taxon>Pentapetalae</taxon>
        <taxon>rosids</taxon>
        <taxon>malvids</taxon>
        <taxon>Brassicales</taxon>
        <taxon>Brassicaceae</taxon>
        <taxon>Eutremeae</taxon>
        <taxon>Eutrema</taxon>
    </lineage>
</organism>
<protein>
    <recommendedName>
        <fullName evidence="6">MADS-box domain-containing protein</fullName>
    </recommendedName>
</protein>
<keyword evidence="3" id="KW-0238">DNA-binding</keyword>
<evidence type="ECO:0000256" key="4">
    <source>
        <dbReference type="ARBA" id="ARBA00023163"/>
    </source>
</evidence>
<dbReference type="SUPFAM" id="SSF55455">
    <property type="entry name" value="SRF-like"/>
    <property type="match status" value="1"/>
</dbReference>
<dbReference type="GO" id="GO:0045944">
    <property type="term" value="P:positive regulation of transcription by RNA polymerase II"/>
    <property type="evidence" value="ECO:0007669"/>
    <property type="project" value="InterPro"/>
</dbReference>
<evidence type="ECO:0000256" key="5">
    <source>
        <dbReference type="ARBA" id="ARBA00023242"/>
    </source>
</evidence>
<evidence type="ECO:0000256" key="1">
    <source>
        <dbReference type="ARBA" id="ARBA00004123"/>
    </source>
</evidence>
<dbReference type="OMA" id="ANRTHHQ"/>